<dbReference type="EMBL" id="RCHS01001461">
    <property type="protein sequence ID" value="RMX53387.1"/>
    <property type="molecule type" value="Genomic_DNA"/>
</dbReference>
<name>A0A3M6UI94_POCDA</name>
<dbReference type="AlphaFoldDB" id="A0A3M6UI94"/>
<dbReference type="Proteomes" id="UP000275408">
    <property type="component" value="Unassembled WGS sequence"/>
</dbReference>
<sequence length="88" mass="10293">MQCTWQPVCDVTLGDTLDLDGRYIMLFMLKRLKLNRADNPILLVKNMLYSSQPWVTVDAPIDNLGYPKENQRPPHAKGHSYIIFWQMK</sequence>
<proteinExistence type="predicted"/>
<comment type="caution">
    <text evidence="1">The sequence shown here is derived from an EMBL/GenBank/DDBJ whole genome shotgun (WGS) entry which is preliminary data.</text>
</comment>
<organism evidence="1 2">
    <name type="scientific">Pocillopora damicornis</name>
    <name type="common">Cauliflower coral</name>
    <name type="synonym">Millepora damicornis</name>
    <dbReference type="NCBI Taxonomy" id="46731"/>
    <lineage>
        <taxon>Eukaryota</taxon>
        <taxon>Metazoa</taxon>
        <taxon>Cnidaria</taxon>
        <taxon>Anthozoa</taxon>
        <taxon>Hexacorallia</taxon>
        <taxon>Scleractinia</taxon>
        <taxon>Astrocoeniina</taxon>
        <taxon>Pocilloporidae</taxon>
        <taxon>Pocillopora</taxon>
    </lineage>
</organism>
<evidence type="ECO:0000313" key="2">
    <source>
        <dbReference type="Proteomes" id="UP000275408"/>
    </source>
</evidence>
<accession>A0A3M6UI94</accession>
<evidence type="ECO:0000313" key="1">
    <source>
        <dbReference type="EMBL" id="RMX53387.1"/>
    </source>
</evidence>
<gene>
    <name evidence="1" type="ORF">pdam_00014255</name>
</gene>
<protein>
    <submittedName>
        <fullName evidence="1">Uncharacterized protein</fullName>
    </submittedName>
</protein>
<feature type="non-terminal residue" evidence="1">
    <location>
        <position position="88"/>
    </location>
</feature>
<reference evidence="1 2" key="1">
    <citation type="journal article" date="2018" name="Sci. Rep.">
        <title>Comparative analysis of the Pocillopora damicornis genome highlights role of immune system in coral evolution.</title>
        <authorList>
            <person name="Cunning R."/>
            <person name="Bay R.A."/>
            <person name="Gillette P."/>
            <person name="Baker A.C."/>
            <person name="Traylor-Knowles N."/>
        </authorList>
    </citation>
    <scope>NUCLEOTIDE SEQUENCE [LARGE SCALE GENOMIC DNA]</scope>
    <source>
        <strain evidence="1">RSMAS</strain>
        <tissue evidence="1">Whole animal</tissue>
    </source>
</reference>
<keyword evidence="2" id="KW-1185">Reference proteome</keyword>